<feature type="domain" description="Lsr2 dimerization" evidence="2">
    <location>
        <begin position="4"/>
        <end position="62"/>
    </location>
</feature>
<dbReference type="GO" id="GO:0003677">
    <property type="term" value="F:DNA binding"/>
    <property type="evidence" value="ECO:0007669"/>
    <property type="project" value="UniProtKB-KW"/>
</dbReference>
<dbReference type="GO" id="GO:0016746">
    <property type="term" value="F:acyltransferase activity"/>
    <property type="evidence" value="ECO:0007669"/>
    <property type="project" value="InterPro"/>
</dbReference>
<keyword evidence="1" id="KW-0238">DNA-binding</keyword>
<evidence type="ECO:0000259" key="3">
    <source>
        <dbReference type="Pfam" id="PF23359"/>
    </source>
</evidence>
<evidence type="ECO:0000313" key="5">
    <source>
        <dbReference type="Proteomes" id="UP000199092"/>
    </source>
</evidence>
<dbReference type="InterPro" id="IPR036625">
    <property type="entry name" value="E3-bd_dom_sf"/>
</dbReference>
<gene>
    <name evidence="4" type="ORF">SAMN04488543_3967</name>
</gene>
<feature type="domain" description="Lsr2 DNA-binding" evidence="3">
    <location>
        <begin position="78"/>
        <end position="110"/>
    </location>
</feature>
<keyword evidence="5" id="KW-1185">Reference proteome</keyword>
<sequence length="111" mass="12303">MSVAQKTIVKTYDDLDGSEIDAEGKSVSFSFDGTSYEIDLSGKNVAKMREDFRVYIDKARKVSNRGRGSARSEPAPLDTKAVRAWAEEQGLEVSARGRLSSELIEQYRAAH</sequence>
<accession>A0A1H1ZRY8</accession>
<dbReference type="InterPro" id="IPR042261">
    <property type="entry name" value="Lsr2-like_dimerization"/>
</dbReference>
<dbReference type="AlphaFoldDB" id="A0A1H1ZRY8"/>
<dbReference type="Gene3D" id="4.10.320.10">
    <property type="entry name" value="E3-binding domain"/>
    <property type="match status" value="1"/>
</dbReference>
<evidence type="ECO:0000256" key="1">
    <source>
        <dbReference type="ARBA" id="ARBA00023125"/>
    </source>
</evidence>
<dbReference type="STRING" id="546871.SAMN04488543_3967"/>
<dbReference type="Pfam" id="PF11774">
    <property type="entry name" value="Lsr2"/>
    <property type="match status" value="1"/>
</dbReference>
<reference evidence="4 5" key="1">
    <citation type="submission" date="2016-10" db="EMBL/GenBank/DDBJ databases">
        <authorList>
            <person name="de Groot N.N."/>
        </authorList>
    </citation>
    <scope>NUCLEOTIDE SEQUENCE [LARGE SCALE GENOMIC DNA]</scope>
    <source>
        <strain evidence="4 5">DSM 21741</strain>
    </source>
</reference>
<evidence type="ECO:0000259" key="2">
    <source>
        <dbReference type="Pfam" id="PF11774"/>
    </source>
</evidence>
<dbReference type="Pfam" id="PF23359">
    <property type="entry name" value="Lsr2_DNA-bd"/>
    <property type="match status" value="1"/>
</dbReference>
<proteinExistence type="predicted"/>
<dbReference type="InterPro" id="IPR055370">
    <property type="entry name" value="Lsr2_DNA-bd"/>
</dbReference>
<dbReference type="RefSeq" id="WP_231930182.1">
    <property type="nucleotide sequence ID" value="NZ_LT629749.1"/>
</dbReference>
<protein>
    <submittedName>
        <fullName evidence="4">Lsr2 protein</fullName>
    </submittedName>
</protein>
<dbReference type="Proteomes" id="UP000199092">
    <property type="component" value="Chromosome I"/>
</dbReference>
<dbReference type="EMBL" id="LT629749">
    <property type="protein sequence ID" value="SDT36478.1"/>
    <property type="molecule type" value="Genomic_DNA"/>
</dbReference>
<evidence type="ECO:0000313" key="4">
    <source>
        <dbReference type="EMBL" id="SDT36478.1"/>
    </source>
</evidence>
<organism evidence="4 5">
    <name type="scientific">Friedmanniella luteola</name>
    <dbReference type="NCBI Taxonomy" id="546871"/>
    <lineage>
        <taxon>Bacteria</taxon>
        <taxon>Bacillati</taxon>
        <taxon>Actinomycetota</taxon>
        <taxon>Actinomycetes</taxon>
        <taxon>Propionibacteriales</taxon>
        <taxon>Nocardioidaceae</taxon>
        <taxon>Friedmanniella</taxon>
    </lineage>
</organism>
<dbReference type="Gene3D" id="3.30.60.230">
    <property type="entry name" value="Lsr2, dimerization domain"/>
    <property type="match status" value="1"/>
</dbReference>
<dbReference type="InterPro" id="IPR024412">
    <property type="entry name" value="Lsr2_dim_dom"/>
</dbReference>
<name>A0A1H1ZRY8_9ACTN</name>